<keyword evidence="2" id="KW-0548">Nucleotidyltransferase</keyword>
<dbReference type="GO" id="GO:0003964">
    <property type="term" value="F:RNA-directed DNA polymerase activity"/>
    <property type="evidence" value="ECO:0007669"/>
    <property type="project" value="UniProtKB-KW"/>
</dbReference>
<name>A0A251S715_HELAN</name>
<evidence type="ECO:0000259" key="1">
    <source>
        <dbReference type="Pfam" id="PF13966"/>
    </source>
</evidence>
<protein>
    <submittedName>
        <fullName evidence="2">Putative reverse transcriptase zinc-binding domain-containing protein</fullName>
    </submittedName>
</protein>
<accession>A0A251S715</accession>
<evidence type="ECO:0000313" key="3">
    <source>
        <dbReference type="Proteomes" id="UP000215914"/>
    </source>
</evidence>
<organism evidence="2 3">
    <name type="scientific">Helianthus annuus</name>
    <name type="common">Common sunflower</name>
    <dbReference type="NCBI Taxonomy" id="4232"/>
    <lineage>
        <taxon>Eukaryota</taxon>
        <taxon>Viridiplantae</taxon>
        <taxon>Streptophyta</taxon>
        <taxon>Embryophyta</taxon>
        <taxon>Tracheophyta</taxon>
        <taxon>Spermatophyta</taxon>
        <taxon>Magnoliopsida</taxon>
        <taxon>eudicotyledons</taxon>
        <taxon>Gunneridae</taxon>
        <taxon>Pentapetalae</taxon>
        <taxon>asterids</taxon>
        <taxon>campanulids</taxon>
        <taxon>Asterales</taxon>
        <taxon>Asteraceae</taxon>
        <taxon>Asteroideae</taxon>
        <taxon>Heliantheae alliance</taxon>
        <taxon>Heliantheae</taxon>
        <taxon>Helianthus</taxon>
    </lineage>
</organism>
<dbReference type="AlphaFoldDB" id="A0A251S715"/>
<proteinExistence type="predicted"/>
<dbReference type="PANTHER" id="PTHR33116:SF78">
    <property type="entry name" value="OS12G0587133 PROTEIN"/>
    <property type="match status" value="1"/>
</dbReference>
<keyword evidence="2" id="KW-0808">Transferase</keyword>
<dbReference type="InParanoid" id="A0A251S715"/>
<evidence type="ECO:0000313" key="2">
    <source>
        <dbReference type="EMBL" id="OTF94637.1"/>
    </source>
</evidence>
<dbReference type="PANTHER" id="PTHR33116">
    <property type="entry name" value="REVERSE TRANSCRIPTASE ZINC-BINDING DOMAIN-CONTAINING PROTEIN-RELATED-RELATED"/>
    <property type="match status" value="1"/>
</dbReference>
<dbReference type="Proteomes" id="UP000215914">
    <property type="component" value="Chromosome 15"/>
</dbReference>
<dbReference type="EMBL" id="CM007904">
    <property type="protein sequence ID" value="OTF94637.1"/>
    <property type="molecule type" value="Genomic_DNA"/>
</dbReference>
<dbReference type="STRING" id="4232.A0A251S715"/>
<feature type="domain" description="Reverse transcriptase zinc-binding" evidence="1">
    <location>
        <begin position="275"/>
        <end position="360"/>
    </location>
</feature>
<keyword evidence="2" id="KW-0695">RNA-directed DNA polymerase</keyword>
<keyword evidence="3" id="KW-1185">Reference proteome</keyword>
<gene>
    <name evidence="2" type="ORF">HannXRQ_Chr15g0474271</name>
</gene>
<dbReference type="Pfam" id="PF13966">
    <property type="entry name" value="zf-RVT"/>
    <property type="match status" value="1"/>
</dbReference>
<sequence>MMIIIEMSTPLWYRSERRVYDGDERLKMATILVVVADGGAQPPTAVCVSVRQDPVTFPTSLVLLKFFYFFRFSCNQQEVFFLFFYFDVLILTMTTDDIGDTTVWRRRWCKSGLGSGAWVSLGHVTFQFRVVRFKPVADNGSSQIHVSVSSFGLGRGQTGFTSIRQVRGSGQLVNGSVKDGQNQSTHDPEYHSCTLANARFWNDTTESRYDSFAREYQGELQQEGFETRLNWHWRSDISDAESLANLNLLSDALSSVQILADMDCWKWGADREVIFSVNSVKSLLKVEANTDNSFVLDWCKRVPAKVNIHAWRSEMDKIPTVEALRKRNINIGDPICPLCNSEEETSDHVFNACFVAANVWNGINSWCKISNIFAFSIKDLLTLYKDINGSEKKKEAVQGIILIGMWSIWHARNSVKFSNAFVRIDSIISEIKALSFLWYSCRSKHKGVVWKDWVSFVNM</sequence>
<dbReference type="InterPro" id="IPR026960">
    <property type="entry name" value="RVT-Znf"/>
</dbReference>
<reference evidence="3" key="1">
    <citation type="journal article" date="2017" name="Nature">
        <title>The sunflower genome provides insights into oil metabolism, flowering and Asterid evolution.</title>
        <authorList>
            <person name="Badouin H."/>
            <person name="Gouzy J."/>
            <person name="Grassa C.J."/>
            <person name="Murat F."/>
            <person name="Staton S.E."/>
            <person name="Cottret L."/>
            <person name="Lelandais-Briere C."/>
            <person name="Owens G.L."/>
            <person name="Carrere S."/>
            <person name="Mayjonade B."/>
            <person name="Legrand L."/>
            <person name="Gill N."/>
            <person name="Kane N.C."/>
            <person name="Bowers J.E."/>
            <person name="Hubner S."/>
            <person name="Bellec A."/>
            <person name="Berard A."/>
            <person name="Berges H."/>
            <person name="Blanchet N."/>
            <person name="Boniface M.C."/>
            <person name="Brunel D."/>
            <person name="Catrice O."/>
            <person name="Chaidir N."/>
            <person name="Claudel C."/>
            <person name="Donnadieu C."/>
            <person name="Faraut T."/>
            <person name="Fievet G."/>
            <person name="Helmstetter N."/>
            <person name="King M."/>
            <person name="Knapp S.J."/>
            <person name="Lai Z."/>
            <person name="Le Paslier M.C."/>
            <person name="Lippi Y."/>
            <person name="Lorenzon L."/>
            <person name="Mandel J.R."/>
            <person name="Marage G."/>
            <person name="Marchand G."/>
            <person name="Marquand E."/>
            <person name="Bret-Mestries E."/>
            <person name="Morien E."/>
            <person name="Nambeesan S."/>
            <person name="Nguyen T."/>
            <person name="Pegot-Espagnet P."/>
            <person name="Pouilly N."/>
            <person name="Raftis F."/>
            <person name="Sallet E."/>
            <person name="Schiex T."/>
            <person name="Thomas J."/>
            <person name="Vandecasteele C."/>
            <person name="Vares D."/>
            <person name="Vear F."/>
            <person name="Vautrin S."/>
            <person name="Crespi M."/>
            <person name="Mangin B."/>
            <person name="Burke J.M."/>
            <person name="Salse J."/>
            <person name="Munos S."/>
            <person name="Vincourt P."/>
            <person name="Rieseberg L.H."/>
            <person name="Langlade N.B."/>
        </authorList>
    </citation>
    <scope>NUCLEOTIDE SEQUENCE [LARGE SCALE GENOMIC DNA]</scope>
    <source>
        <strain evidence="3">cv. SF193</strain>
    </source>
</reference>